<dbReference type="PANTHER" id="PTHR43792">
    <property type="entry name" value="GNAT FAMILY, PUTATIVE (AFU_ORTHOLOGUE AFUA_3G00765)-RELATED-RELATED"/>
    <property type="match status" value="1"/>
</dbReference>
<dbReference type="SUPFAM" id="SSF55729">
    <property type="entry name" value="Acyl-CoA N-acyltransferases (Nat)"/>
    <property type="match status" value="1"/>
</dbReference>
<dbReference type="GO" id="GO:0016747">
    <property type="term" value="F:acyltransferase activity, transferring groups other than amino-acyl groups"/>
    <property type="evidence" value="ECO:0007669"/>
    <property type="project" value="InterPro"/>
</dbReference>
<dbReference type="OrthoDB" id="9811523at2"/>
<dbReference type="PROSITE" id="PS51186">
    <property type="entry name" value="GNAT"/>
    <property type="match status" value="1"/>
</dbReference>
<reference evidence="2 3" key="1">
    <citation type="submission" date="2019-09" db="EMBL/GenBank/DDBJ databases">
        <title>Genomes of Cryomorphaceae.</title>
        <authorList>
            <person name="Bowman J.P."/>
        </authorList>
    </citation>
    <scope>NUCLEOTIDE SEQUENCE [LARGE SCALE GENOMIC DNA]</scope>
    <source>
        <strain evidence="2 3">KCTC 52047</strain>
    </source>
</reference>
<dbReference type="RefSeq" id="WP_151166948.1">
    <property type="nucleotide sequence ID" value="NZ_WACR01000003.1"/>
</dbReference>
<comment type="caution">
    <text evidence="2">The sequence shown here is derived from an EMBL/GenBank/DDBJ whole genome shotgun (WGS) entry which is preliminary data.</text>
</comment>
<evidence type="ECO:0000313" key="3">
    <source>
        <dbReference type="Proteomes" id="UP000435357"/>
    </source>
</evidence>
<proteinExistence type="predicted"/>
<protein>
    <submittedName>
        <fullName evidence="2">GNAT family N-acetyltransferase</fullName>
    </submittedName>
</protein>
<dbReference type="InterPro" id="IPR016181">
    <property type="entry name" value="Acyl_CoA_acyltransferase"/>
</dbReference>
<dbReference type="Proteomes" id="UP000435357">
    <property type="component" value="Unassembled WGS sequence"/>
</dbReference>
<sequence length="172" mass="19989">MIKTKRLTLRPIERADSKSVFSYRSDSNHNQYQGWVPESLDEVESFIAKNPKEFNLPETWFQLVIVLNDSNEVIGDVGIHFIDEDQCEVGVTLDKQFLGKGFATESLSGVFDYLFRDLTKHRITGSVDPRNEASIQLLERLGMRREAHFKKSLWFKGEWVDDVVYAILKTEW</sequence>
<dbReference type="EMBL" id="WACR01000003">
    <property type="protein sequence ID" value="KAB1065242.1"/>
    <property type="molecule type" value="Genomic_DNA"/>
</dbReference>
<dbReference type="Pfam" id="PF13302">
    <property type="entry name" value="Acetyltransf_3"/>
    <property type="match status" value="1"/>
</dbReference>
<keyword evidence="2" id="KW-0808">Transferase</keyword>
<name>A0A6N6M946_9FLAO</name>
<dbReference type="Gene3D" id="3.40.630.30">
    <property type="match status" value="1"/>
</dbReference>
<dbReference type="InterPro" id="IPR051531">
    <property type="entry name" value="N-acetyltransferase"/>
</dbReference>
<keyword evidence="3" id="KW-1185">Reference proteome</keyword>
<organism evidence="2 3">
    <name type="scientific">Salibacter halophilus</name>
    <dbReference type="NCBI Taxonomy" id="1803916"/>
    <lineage>
        <taxon>Bacteria</taxon>
        <taxon>Pseudomonadati</taxon>
        <taxon>Bacteroidota</taxon>
        <taxon>Flavobacteriia</taxon>
        <taxon>Flavobacteriales</taxon>
        <taxon>Salibacteraceae</taxon>
        <taxon>Salibacter</taxon>
    </lineage>
</organism>
<evidence type="ECO:0000259" key="1">
    <source>
        <dbReference type="PROSITE" id="PS51186"/>
    </source>
</evidence>
<dbReference type="InterPro" id="IPR000182">
    <property type="entry name" value="GNAT_dom"/>
</dbReference>
<gene>
    <name evidence="2" type="ORF">F3059_04610</name>
</gene>
<evidence type="ECO:0000313" key="2">
    <source>
        <dbReference type="EMBL" id="KAB1065242.1"/>
    </source>
</evidence>
<accession>A0A6N6M946</accession>
<feature type="domain" description="N-acetyltransferase" evidence="1">
    <location>
        <begin position="7"/>
        <end position="170"/>
    </location>
</feature>
<dbReference type="AlphaFoldDB" id="A0A6N6M946"/>
<dbReference type="PANTHER" id="PTHR43792:SF1">
    <property type="entry name" value="N-ACETYLTRANSFERASE DOMAIN-CONTAINING PROTEIN"/>
    <property type="match status" value="1"/>
</dbReference>